<dbReference type="InterPro" id="IPR035892">
    <property type="entry name" value="C2_domain_sf"/>
</dbReference>
<reference evidence="3 4" key="1">
    <citation type="submission" date="2014-04" db="EMBL/GenBank/DDBJ databases">
        <title>Evolutionary Origins and Diversification of the Mycorrhizal Mutualists.</title>
        <authorList>
            <consortium name="DOE Joint Genome Institute"/>
            <consortium name="Mycorrhizal Genomics Consortium"/>
            <person name="Kohler A."/>
            <person name="Kuo A."/>
            <person name="Nagy L.G."/>
            <person name="Floudas D."/>
            <person name="Copeland A."/>
            <person name="Barry K.W."/>
            <person name="Cichocki N."/>
            <person name="Veneault-Fourrey C."/>
            <person name="LaButti K."/>
            <person name="Lindquist E.A."/>
            <person name="Lipzen A."/>
            <person name="Lundell T."/>
            <person name="Morin E."/>
            <person name="Murat C."/>
            <person name="Riley R."/>
            <person name="Ohm R."/>
            <person name="Sun H."/>
            <person name="Tunlid A."/>
            <person name="Henrissat B."/>
            <person name="Grigoriev I.V."/>
            <person name="Hibbett D.S."/>
            <person name="Martin F."/>
        </authorList>
    </citation>
    <scope>NUCLEOTIDE SEQUENCE [LARGE SCALE GENOMIC DNA]</scope>
    <source>
        <strain evidence="3 4">FD-317 M1</strain>
    </source>
</reference>
<organism evidence="3 4">
    <name type="scientific">Collybiopsis luxurians FD-317 M1</name>
    <dbReference type="NCBI Taxonomy" id="944289"/>
    <lineage>
        <taxon>Eukaryota</taxon>
        <taxon>Fungi</taxon>
        <taxon>Dikarya</taxon>
        <taxon>Basidiomycota</taxon>
        <taxon>Agaricomycotina</taxon>
        <taxon>Agaricomycetes</taxon>
        <taxon>Agaricomycetidae</taxon>
        <taxon>Agaricales</taxon>
        <taxon>Marasmiineae</taxon>
        <taxon>Omphalotaceae</taxon>
        <taxon>Collybiopsis</taxon>
        <taxon>Collybiopsis luxurians</taxon>
    </lineage>
</organism>
<dbReference type="EMBL" id="KN834763">
    <property type="protein sequence ID" value="KIK63709.1"/>
    <property type="molecule type" value="Genomic_DNA"/>
</dbReference>
<evidence type="ECO:0000256" key="1">
    <source>
        <dbReference type="SAM" id="MobiDB-lite"/>
    </source>
</evidence>
<feature type="region of interest" description="Disordered" evidence="1">
    <location>
        <begin position="269"/>
        <end position="293"/>
    </location>
</feature>
<gene>
    <name evidence="3" type="ORF">GYMLUDRAFT_40775</name>
</gene>
<feature type="compositionally biased region" description="Polar residues" evidence="1">
    <location>
        <begin position="22"/>
        <end position="32"/>
    </location>
</feature>
<dbReference type="SUPFAM" id="SSF49562">
    <property type="entry name" value="C2 domain (Calcium/lipid-binding domain, CaLB)"/>
    <property type="match status" value="1"/>
</dbReference>
<accession>A0A0D0CL69</accession>
<feature type="compositionally biased region" description="Basic and acidic residues" evidence="1">
    <location>
        <begin position="409"/>
        <end position="422"/>
    </location>
</feature>
<dbReference type="AlphaFoldDB" id="A0A0D0CL69"/>
<dbReference type="InterPro" id="IPR000008">
    <property type="entry name" value="C2_dom"/>
</dbReference>
<dbReference type="InterPro" id="IPR052981">
    <property type="entry name" value="Ingression_C2_domain"/>
</dbReference>
<protein>
    <recommendedName>
        <fullName evidence="2">C2 domain-containing protein</fullName>
    </recommendedName>
</protein>
<evidence type="ECO:0000313" key="4">
    <source>
        <dbReference type="Proteomes" id="UP000053593"/>
    </source>
</evidence>
<feature type="compositionally biased region" description="Basic residues" evidence="1">
    <location>
        <begin position="1"/>
        <end position="10"/>
    </location>
</feature>
<evidence type="ECO:0000313" key="3">
    <source>
        <dbReference type="EMBL" id="KIK63709.1"/>
    </source>
</evidence>
<dbReference type="OrthoDB" id="270970at2759"/>
<dbReference type="PROSITE" id="PS50004">
    <property type="entry name" value="C2"/>
    <property type="match status" value="1"/>
</dbReference>
<feature type="compositionally biased region" description="Low complexity" evidence="1">
    <location>
        <begin position="364"/>
        <end position="378"/>
    </location>
</feature>
<feature type="region of interest" description="Disordered" evidence="1">
    <location>
        <begin position="1"/>
        <end position="78"/>
    </location>
</feature>
<dbReference type="PANTHER" id="PTHR47052">
    <property type="entry name" value="CONSERVED SERINE PROLINE-RICH PROTEIN (AFU_ORTHOLOGUE AFUA_2G01790)"/>
    <property type="match status" value="1"/>
</dbReference>
<name>A0A0D0CL69_9AGAR</name>
<keyword evidence="4" id="KW-1185">Reference proteome</keyword>
<feature type="region of interest" description="Disordered" evidence="1">
    <location>
        <begin position="336"/>
        <end position="449"/>
    </location>
</feature>
<feature type="compositionally biased region" description="Low complexity" evidence="1">
    <location>
        <begin position="63"/>
        <end position="72"/>
    </location>
</feature>
<dbReference type="PANTHER" id="PTHR47052:SF3">
    <property type="entry name" value="INGRESSION PROTEIN 1"/>
    <property type="match status" value="1"/>
</dbReference>
<proteinExistence type="predicted"/>
<dbReference type="HOGENOM" id="CLU_609805_0_0_1"/>
<sequence length="449" mass="48667">MRLVKPHRGQAVRASSVPVEESSPQRPSSGIRATSLPPELQCPADLNRRSSTASADSRKSSSSHHSSSSSVSLPPQHKEPRLGTLVAVVLRARHLPDRHVCSKQNVYTRITFCGEILRTKVDIRGGQTPQWDEELRFGVWSETADAMNIPPSPTEGGFKVADAKLMKISIWEDTKGPDLLVGEGLLDVSQALHKGEFDEWIPLSRDGTQRGEVFLELTYFSAGLPHIPSRPFSVDFKSYVVPEDIAKNMSYIVPPTHSMIAVASVAERGTPLPPPRSGTFPRTSSAADGHRHVQSISGPTLTKLLKPRPASLQMDGLPSTTFVSFSSAQVSGMPNGFCNSPLDSPTPTQTKPAIPTHDSESAEDGALSSESSSEFAASNMNTSPEPPFKERWTDKMSSLIHNVAGKLHIQQEHSEPQPESRSESPSPSVESNSTTESDTEDDIRVPGGF</sequence>
<feature type="compositionally biased region" description="Low complexity" evidence="1">
    <location>
        <begin position="423"/>
        <end position="436"/>
    </location>
</feature>
<dbReference type="Proteomes" id="UP000053593">
    <property type="component" value="Unassembled WGS sequence"/>
</dbReference>
<dbReference type="SMART" id="SM00239">
    <property type="entry name" value="C2"/>
    <property type="match status" value="1"/>
</dbReference>
<dbReference type="Gene3D" id="2.60.40.150">
    <property type="entry name" value="C2 domain"/>
    <property type="match status" value="1"/>
</dbReference>
<dbReference type="Pfam" id="PF00168">
    <property type="entry name" value="C2"/>
    <property type="match status" value="1"/>
</dbReference>
<feature type="domain" description="C2" evidence="2">
    <location>
        <begin position="65"/>
        <end position="201"/>
    </location>
</feature>
<evidence type="ECO:0000259" key="2">
    <source>
        <dbReference type="PROSITE" id="PS50004"/>
    </source>
</evidence>
<feature type="compositionally biased region" description="Polar residues" evidence="1">
    <location>
        <begin position="336"/>
        <end position="351"/>
    </location>
</feature>